<keyword evidence="3" id="KW-1185">Reference proteome</keyword>
<dbReference type="Proteomes" id="UP001352852">
    <property type="component" value="Unassembled WGS sequence"/>
</dbReference>
<evidence type="ECO:0008006" key="4">
    <source>
        <dbReference type="Google" id="ProtNLM"/>
    </source>
</evidence>
<dbReference type="EMBL" id="JAHUTJ010019329">
    <property type="protein sequence ID" value="MED6271958.1"/>
    <property type="molecule type" value="Genomic_DNA"/>
</dbReference>
<proteinExistence type="predicted"/>
<reference evidence="2 3" key="1">
    <citation type="submission" date="2021-06" db="EMBL/GenBank/DDBJ databases">
        <authorList>
            <person name="Palmer J.M."/>
        </authorList>
    </citation>
    <scope>NUCLEOTIDE SEQUENCE [LARGE SCALE GENOMIC DNA]</scope>
    <source>
        <strain evidence="2 3">CL_MEX2019</strain>
        <tissue evidence="2">Muscle</tissue>
    </source>
</reference>
<accession>A0ABU7D9W9</accession>
<sequence length="153" mass="17116">MEMQKISNCIHNDDAVEAGIPPEGETFLQHKDDGLNRPQFTDGELVPISSSLWTRGRVHPEQVTSHSQGNTQDKQLFTHKGNFKETNKPNGHVYGLLEEAGLPGENPRMHGENIQTPCSKDPWLGVEPNPFLLQVNNATNCTTVQPAYWYPNI</sequence>
<protein>
    <recommendedName>
        <fullName evidence="4">Prolactin receptor</fullName>
    </recommendedName>
</protein>
<organism evidence="2 3">
    <name type="scientific">Characodon lateralis</name>
    <dbReference type="NCBI Taxonomy" id="208331"/>
    <lineage>
        <taxon>Eukaryota</taxon>
        <taxon>Metazoa</taxon>
        <taxon>Chordata</taxon>
        <taxon>Craniata</taxon>
        <taxon>Vertebrata</taxon>
        <taxon>Euteleostomi</taxon>
        <taxon>Actinopterygii</taxon>
        <taxon>Neopterygii</taxon>
        <taxon>Teleostei</taxon>
        <taxon>Neoteleostei</taxon>
        <taxon>Acanthomorphata</taxon>
        <taxon>Ovalentaria</taxon>
        <taxon>Atherinomorphae</taxon>
        <taxon>Cyprinodontiformes</taxon>
        <taxon>Goodeidae</taxon>
        <taxon>Characodon</taxon>
    </lineage>
</organism>
<name>A0ABU7D9W9_9TELE</name>
<evidence type="ECO:0000256" key="1">
    <source>
        <dbReference type="SAM" id="MobiDB-lite"/>
    </source>
</evidence>
<evidence type="ECO:0000313" key="3">
    <source>
        <dbReference type="Proteomes" id="UP001352852"/>
    </source>
</evidence>
<comment type="caution">
    <text evidence="2">The sequence shown here is derived from an EMBL/GenBank/DDBJ whole genome shotgun (WGS) entry which is preliminary data.</text>
</comment>
<feature type="region of interest" description="Disordered" evidence="1">
    <location>
        <begin position="20"/>
        <end position="43"/>
    </location>
</feature>
<evidence type="ECO:0000313" key="2">
    <source>
        <dbReference type="EMBL" id="MED6271958.1"/>
    </source>
</evidence>
<gene>
    <name evidence="2" type="ORF">CHARACLAT_025442</name>
</gene>